<evidence type="ECO:0000256" key="3">
    <source>
        <dbReference type="ARBA" id="ARBA00022801"/>
    </source>
</evidence>
<keyword evidence="3" id="KW-0378">Hydrolase</keyword>
<evidence type="ECO:0000313" key="7">
    <source>
        <dbReference type="Proteomes" id="UP000288805"/>
    </source>
</evidence>
<dbReference type="SUPFAM" id="SSF56300">
    <property type="entry name" value="Metallo-dependent phosphatases"/>
    <property type="match status" value="1"/>
</dbReference>
<dbReference type="SMART" id="SM00156">
    <property type="entry name" value="PP2Ac"/>
    <property type="match status" value="1"/>
</dbReference>
<dbReference type="AlphaFoldDB" id="A0A438JNW7"/>
<accession>A0A438JNW7</accession>
<evidence type="ECO:0000256" key="1">
    <source>
        <dbReference type="ARBA" id="ARBA00013081"/>
    </source>
</evidence>
<dbReference type="PANTHER" id="PTHR45619">
    <property type="entry name" value="SERINE/THREONINE-PROTEIN PHOSPHATASE PP2A-RELATED"/>
    <property type="match status" value="1"/>
</dbReference>
<feature type="domain" description="Serine/threonine specific protein phosphatases" evidence="5">
    <location>
        <begin position="1"/>
        <end position="243"/>
    </location>
</feature>
<reference evidence="6 7" key="1">
    <citation type="journal article" date="2018" name="PLoS Genet.">
        <title>Population sequencing reveals clonal diversity and ancestral inbreeding in the grapevine cultivar Chardonnay.</title>
        <authorList>
            <person name="Roach M.J."/>
            <person name="Johnson D.L."/>
            <person name="Bohlmann J."/>
            <person name="van Vuuren H.J."/>
            <person name="Jones S.J."/>
            <person name="Pretorius I.S."/>
            <person name="Schmidt S.A."/>
            <person name="Borneman A.R."/>
        </authorList>
    </citation>
    <scope>NUCLEOTIDE SEQUENCE [LARGE SCALE GENOMIC DNA]</scope>
    <source>
        <strain evidence="7">cv. Chardonnay</strain>
        <tissue evidence="6">Leaf</tissue>
    </source>
</reference>
<keyword evidence="2" id="KW-0479">Metal-binding</keyword>
<evidence type="ECO:0000313" key="6">
    <source>
        <dbReference type="EMBL" id="RVX10624.1"/>
    </source>
</evidence>
<evidence type="ECO:0000256" key="4">
    <source>
        <dbReference type="ARBA" id="ARBA00023211"/>
    </source>
</evidence>
<dbReference type="InterPro" id="IPR006186">
    <property type="entry name" value="Ser/Thr-sp_prot-phosphatase"/>
</dbReference>
<dbReference type="GO" id="GO:0046872">
    <property type="term" value="F:metal ion binding"/>
    <property type="evidence" value="ECO:0007669"/>
    <property type="project" value="UniProtKB-KW"/>
</dbReference>
<dbReference type="PRINTS" id="PR00114">
    <property type="entry name" value="STPHPHTASE"/>
</dbReference>
<dbReference type="Proteomes" id="UP000288805">
    <property type="component" value="Unassembled WGS sequence"/>
</dbReference>
<protein>
    <recommendedName>
        <fullName evidence="1">protein-serine/threonine phosphatase</fullName>
        <ecNumber evidence="1">3.1.3.16</ecNumber>
    </recommendedName>
</protein>
<dbReference type="EC" id="3.1.3.16" evidence="1"/>
<keyword evidence="4" id="KW-0464">Manganese</keyword>
<name>A0A438JNW7_VITVI</name>
<dbReference type="Gene3D" id="3.60.21.10">
    <property type="match status" value="1"/>
</dbReference>
<sequence>MQGAREEKKDLTVKISFFETLQYMRSSIPLLSAWPCNLLKTLMYGFYDECLRKYGNANVWKYFTDLFDYLPLTALIESQVFCLHGGLSPSLDTLDNIRGLDRIQEVCAQFCLSHCKVEAPPCFFKTWINHAGECEPPEVPHEGPMCDLLWSDPDDRCGWGISPRGAGYTFGQDIAAQFNHTNGLTLISRAHQLVMEGYNWCQEKNVVTVFSAPNYCYRCGNMAAILEIGENMDQNFLQFDPAPRQIEPDTTRKTPDYFL</sequence>
<dbReference type="GO" id="GO:0004722">
    <property type="term" value="F:protein serine/threonine phosphatase activity"/>
    <property type="evidence" value="ECO:0007669"/>
    <property type="project" value="UniProtKB-EC"/>
</dbReference>
<evidence type="ECO:0000259" key="5">
    <source>
        <dbReference type="SMART" id="SM00156"/>
    </source>
</evidence>
<dbReference type="InterPro" id="IPR029052">
    <property type="entry name" value="Metallo-depent_PP-like"/>
</dbReference>
<comment type="caution">
    <text evidence="6">The sequence shown here is derived from an EMBL/GenBank/DDBJ whole genome shotgun (WGS) entry which is preliminary data.</text>
</comment>
<evidence type="ECO:0000256" key="2">
    <source>
        <dbReference type="ARBA" id="ARBA00022723"/>
    </source>
</evidence>
<dbReference type="EMBL" id="QGNW01000034">
    <property type="protein sequence ID" value="RVX10624.1"/>
    <property type="molecule type" value="Genomic_DNA"/>
</dbReference>
<gene>
    <name evidence="6" type="primary">PP2A1_8</name>
    <name evidence="6" type="ORF">CK203_017094</name>
</gene>
<dbReference type="InterPro" id="IPR047129">
    <property type="entry name" value="PPA2-like"/>
</dbReference>
<dbReference type="InterPro" id="IPR004843">
    <property type="entry name" value="Calcineurin-like_PHP"/>
</dbReference>
<dbReference type="Pfam" id="PF00149">
    <property type="entry name" value="Metallophos"/>
    <property type="match status" value="2"/>
</dbReference>
<proteinExistence type="predicted"/>
<organism evidence="6 7">
    <name type="scientific">Vitis vinifera</name>
    <name type="common">Grape</name>
    <dbReference type="NCBI Taxonomy" id="29760"/>
    <lineage>
        <taxon>Eukaryota</taxon>
        <taxon>Viridiplantae</taxon>
        <taxon>Streptophyta</taxon>
        <taxon>Embryophyta</taxon>
        <taxon>Tracheophyta</taxon>
        <taxon>Spermatophyta</taxon>
        <taxon>Magnoliopsida</taxon>
        <taxon>eudicotyledons</taxon>
        <taxon>Gunneridae</taxon>
        <taxon>Pentapetalae</taxon>
        <taxon>rosids</taxon>
        <taxon>Vitales</taxon>
        <taxon>Vitaceae</taxon>
        <taxon>Viteae</taxon>
        <taxon>Vitis</taxon>
    </lineage>
</organism>